<dbReference type="OrthoDB" id="2751465at2759"/>
<name>A0A2A9NG71_9AGAR</name>
<sequence>MEAFRHTTTAGADAYYRQFQATKSVIKTAIYISVTWVSDALMLYRCCIVWNRSWLITAVTVPLLVADIAMGIWSLVLLGHLRMCVSIFAGHFVPVLQSFFVLTLVTNGLCANLIAFKLWNAQRRMERAIPNSSKATGQYHLTRAWVIVLEESGLVYWAALLAMLACYISGAAGAVMILLDITSPLIKMNLQGIVFSLIIVRVSLGFKPDGSGGRSISSLVFASEEPTRSSLATQERPVTRRSELSPVLTVASANNQTKAMELSPRRLEGERAPL</sequence>
<keyword evidence="1" id="KW-0472">Membrane</keyword>
<dbReference type="AlphaFoldDB" id="A0A2A9NG71"/>
<reference evidence="2 3" key="1">
    <citation type="submission" date="2014-02" db="EMBL/GenBank/DDBJ databases">
        <title>Transposable element dynamics among asymbiotic and ectomycorrhizal Amanita fungi.</title>
        <authorList>
            <consortium name="DOE Joint Genome Institute"/>
            <person name="Hess J."/>
            <person name="Skrede I."/>
            <person name="Wolfe B."/>
            <person name="LaButti K."/>
            <person name="Ohm R.A."/>
            <person name="Grigoriev I.V."/>
            <person name="Pringle A."/>
        </authorList>
    </citation>
    <scope>NUCLEOTIDE SEQUENCE [LARGE SCALE GENOMIC DNA]</scope>
    <source>
        <strain evidence="2 3">SKay4041</strain>
    </source>
</reference>
<dbReference type="STRING" id="703135.A0A2A9NG71"/>
<accession>A0A2A9NG71</accession>
<evidence type="ECO:0000313" key="3">
    <source>
        <dbReference type="Proteomes" id="UP000242287"/>
    </source>
</evidence>
<evidence type="ECO:0000313" key="2">
    <source>
        <dbReference type="EMBL" id="PFH46712.1"/>
    </source>
</evidence>
<dbReference type="Proteomes" id="UP000242287">
    <property type="component" value="Unassembled WGS sequence"/>
</dbReference>
<keyword evidence="1" id="KW-1133">Transmembrane helix</keyword>
<protein>
    <submittedName>
        <fullName evidence="2">Uncharacterized protein</fullName>
    </submittedName>
</protein>
<evidence type="ECO:0000256" key="1">
    <source>
        <dbReference type="SAM" id="Phobius"/>
    </source>
</evidence>
<dbReference type="EMBL" id="KZ302165">
    <property type="protein sequence ID" value="PFH46712.1"/>
    <property type="molecule type" value="Genomic_DNA"/>
</dbReference>
<gene>
    <name evidence="2" type="ORF">AMATHDRAFT_88168</name>
</gene>
<keyword evidence="3" id="KW-1185">Reference proteome</keyword>
<feature type="transmembrane region" description="Helical" evidence="1">
    <location>
        <begin position="96"/>
        <end position="119"/>
    </location>
</feature>
<feature type="transmembrane region" description="Helical" evidence="1">
    <location>
        <begin position="154"/>
        <end position="179"/>
    </location>
</feature>
<feature type="transmembrane region" description="Helical" evidence="1">
    <location>
        <begin position="54"/>
        <end position="76"/>
    </location>
</feature>
<organism evidence="2 3">
    <name type="scientific">Amanita thiersii Skay4041</name>
    <dbReference type="NCBI Taxonomy" id="703135"/>
    <lineage>
        <taxon>Eukaryota</taxon>
        <taxon>Fungi</taxon>
        <taxon>Dikarya</taxon>
        <taxon>Basidiomycota</taxon>
        <taxon>Agaricomycotina</taxon>
        <taxon>Agaricomycetes</taxon>
        <taxon>Agaricomycetidae</taxon>
        <taxon>Agaricales</taxon>
        <taxon>Pluteineae</taxon>
        <taxon>Amanitaceae</taxon>
        <taxon>Amanita</taxon>
    </lineage>
</organism>
<keyword evidence="1" id="KW-0812">Transmembrane</keyword>
<proteinExistence type="predicted"/>